<evidence type="ECO:0000256" key="4">
    <source>
        <dbReference type="ARBA" id="ARBA00022481"/>
    </source>
</evidence>
<feature type="coiled-coil region" evidence="17">
    <location>
        <begin position="732"/>
        <end position="759"/>
    </location>
</feature>
<evidence type="ECO:0000256" key="10">
    <source>
        <dbReference type="ARBA" id="ARBA00022990"/>
    </source>
</evidence>
<feature type="domain" description="AAA+ ATPase" evidence="19">
    <location>
        <begin position="1217"/>
        <end position="1356"/>
    </location>
</feature>
<evidence type="ECO:0000256" key="8">
    <source>
        <dbReference type="ARBA" id="ARBA00022782"/>
    </source>
</evidence>
<keyword evidence="9" id="KW-0524">Neurogenesis</keyword>
<feature type="compositionally biased region" description="Basic and acidic residues" evidence="18">
    <location>
        <begin position="387"/>
        <end position="398"/>
    </location>
</feature>
<comment type="function">
    <text evidence="13">May be involved in neuronal migration.</text>
</comment>
<evidence type="ECO:0000256" key="18">
    <source>
        <dbReference type="SAM" id="MobiDB-lite"/>
    </source>
</evidence>
<keyword evidence="4" id="KW-0488">Methylation</keyword>
<keyword evidence="11 17" id="KW-0175">Coiled coil</keyword>
<feature type="compositionally biased region" description="Low complexity" evidence="18">
    <location>
        <begin position="837"/>
        <end position="855"/>
    </location>
</feature>
<proteinExistence type="inferred from homology"/>
<dbReference type="GO" id="GO:0043194">
    <property type="term" value="C:axon initial segment"/>
    <property type="evidence" value="ECO:0007669"/>
    <property type="project" value="TreeGrafter"/>
</dbReference>
<dbReference type="CTD" id="100005000"/>
<keyword evidence="3" id="KW-0217">Developmental protein</keyword>
<dbReference type="FunFam" id="3.40.50.300:FF:000409">
    <property type="entry name" value="Neuron navigator 1"/>
    <property type="match status" value="1"/>
</dbReference>
<feature type="region of interest" description="Disordered" evidence="18">
    <location>
        <begin position="902"/>
        <end position="967"/>
    </location>
</feature>
<protein>
    <recommendedName>
        <fullName evidence="15">Neuron navigator 1</fullName>
    </recommendedName>
    <alternativeName>
        <fullName evidence="16">Pore membrane and/or filament-interacting-like protein 3</fullName>
    </alternativeName>
</protein>
<dbReference type="OrthoDB" id="2161974at2759"/>
<dbReference type="GO" id="GO:0001578">
    <property type="term" value="P:microtubule bundle formation"/>
    <property type="evidence" value="ECO:0007669"/>
    <property type="project" value="TreeGrafter"/>
</dbReference>
<feature type="region of interest" description="Disordered" evidence="18">
    <location>
        <begin position="488"/>
        <end position="508"/>
    </location>
</feature>
<reference evidence="21" key="1">
    <citation type="submission" date="2025-08" db="UniProtKB">
        <authorList>
            <consortium name="RefSeq"/>
        </authorList>
    </citation>
    <scope>IDENTIFICATION</scope>
</reference>
<keyword evidence="10" id="KW-0007">Acetylation</keyword>
<dbReference type="InterPro" id="IPR057568">
    <property type="entry name" value="CortBP2_NAV1-like_AAA_lid"/>
</dbReference>
<feature type="compositionally biased region" description="Acidic residues" evidence="18">
    <location>
        <begin position="948"/>
        <end position="960"/>
    </location>
</feature>
<dbReference type="Proteomes" id="UP000515152">
    <property type="component" value="Chromosome 5"/>
</dbReference>
<evidence type="ECO:0000256" key="7">
    <source>
        <dbReference type="ARBA" id="ARBA00022701"/>
    </source>
</evidence>
<evidence type="ECO:0000256" key="2">
    <source>
        <dbReference type="ARBA" id="ARBA00006255"/>
    </source>
</evidence>
<dbReference type="InterPro" id="IPR039041">
    <property type="entry name" value="Nav/unc-53"/>
</dbReference>
<feature type="compositionally biased region" description="Basic and acidic residues" evidence="18">
    <location>
        <begin position="205"/>
        <end position="214"/>
    </location>
</feature>
<dbReference type="InterPro" id="IPR003593">
    <property type="entry name" value="AAA+_ATPase"/>
</dbReference>
<keyword evidence="6" id="KW-0597">Phosphoprotein</keyword>
<dbReference type="PANTHER" id="PTHR12784:SF3">
    <property type="entry name" value="NEURON NAVIGATOR 1"/>
    <property type="match status" value="1"/>
</dbReference>
<dbReference type="RefSeq" id="XP_042563757.1">
    <property type="nucleotide sequence ID" value="XM_042707823.1"/>
</dbReference>
<keyword evidence="7" id="KW-0493">Microtubule</keyword>
<dbReference type="GO" id="GO:0001764">
    <property type="term" value="P:neuron migration"/>
    <property type="evidence" value="ECO:0007669"/>
    <property type="project" value="TreeGrafter"/>
</dbReference>
<evidence type="ECO:0000256" key="9">
    <source>
        <dbReference type="ARBA" id="ARBA00022902"/>
    </source>
</evidence>
<evidence type="ECO:0000313" key="20">
    <source>
        <dbReference type="Proteomes" id="UP000515152"/>
    </source>
</evidence>
<evidence type="ECO:0000259" key="19">
    <source>
        <dbReference type="SMART" id="SM00382"/>
    </source>
</evidence>
<dbReference type="GeneID" id="105907533"/>
<feature type="region of interest" description="Disordered" evidence="18">
    <location>
        <begin position="107"/>
        <end position="237"/>
    </location>
</feature>
<feature type="compositionally biased region" description="Gly residues" evidence="18">
    <location>
        <begin position="364"/>
        <end position="383"/>
    </location>
</feature>
<feature type="compositionally biased region" description="Low complexity" evidence="18">
    <location>
        <begin position="923"/>
        <end position="944"/>
    </location>
</feature>
<name>A0A8M1KIQ5_CLUHA</name>
<feature type="compositionally biased region" description="Basic and acidic residues" evidence="18">
    <location>
        <begin position="181"/>
        <end position="190"/>
    </location>
</feature>
<feature type="compositionally biased region" description="Polar residues" evidence="18">
    <location>
        <begin position="61"/>
        <end position="74"/>
    </location>
</feature>
<evidence type="ECO:0000256" key="12">
    <source>
        <dbReference type="ARBA" id="ARBA00023212"/>
    </source>
</evidence>
<dbReference type="Pfam" id="PF23092">
    <property type="entry name" value="Ubiquitin_6"/>
    <property type="match status" value="1"/>
</dbReference>
<dbReference type="Pfam" id="PF25408">
    <property type="entry name" value="AAA_lid_NAV1"/>
    <property type="match status" value="1"/>
</dbReference>
<organism evidence="20 21">
    <name type="scientific">Clupea harengus</name>
    <name type="common">Atlantic herring</name>
    <dbReference type="NCBI Taxonomy" id="7950"/>
    <lineage>
        <taxon>Eukaryota</taxon>
        <taxon>Metazoa</taxon>
        <taxon>Chordata</taxon>
        <taxon>Craniata</taxon>
        <taxon>Vertebrata</taxon>
        <taxon>Euteleostomi</taxon>
        <taxon>Actinopterygii</taxon>
        <taxon>Neopterygii</taxon>
        <taxon>Teleostei</taxon>
        <taxon>Clupei</taxon>
        <taxon>Clupeiformes</taxon>
        <taxon>Clupeoidei</taxon>
        <taxon>Clupeidae</taxon>
        <taxon>Clupea</taxon>
    </lineage>
</organism>
<feature type="compositionally biased region" description="Low complexity" evidence="18">
    <location>
        <begin position="31"/>
        <end position="60"/>
    </location>
</feature>
<feature type="region of interest" description="Disordered" evidence="18">
    <location>
        <begin position="837"/>
        <end position="868"/>
    </location>
</feature>
<feature type="compositionally biased region" description="Low complexity" evidence="18">
    <location>
        <begin position="1019"/>
        <end position="1044"/>
    </location>
</feature>
<feature type="region of interest" description="Disordered" evidence="18">
    <location>
        <begin position="1013"/>
        <end position="1051"/>
    </location>
</feature>
<evidence type="ECO:0000256" key="15">
    <source>
        <dbReference type="ARBA" id="ARBA00067341"/>
    </source>
</evidence>
<feature type="coiled-coil region" evidence="17">
    <location>
        <begin position="784"/>
        <end position="818"/>
    </location>
</feature>
<dbReference type="KEGG" id="char:105907533"/>
<evidence type="ECO:0000313" key="21">
    <source>
        <dbReference type="RefSeq" id="XP_042563757.1"/>
    </source>
</evidence>
<feature type="region of interest" description="Disordered" evidence="18">
    <location>
        <begin position="553"/>
        <end position="635"/>
    </location>
</feature>
<sequence length="1541" mass="165416">MSGRCVPGKAQSLILNQRVNRTIQFIPSWDESSSISSGLSDGSDNLSSEDLNASSSLNSLPTTPTGSRRNSSVMLRTDAEKRSLVESGLAWYSEDAKVGRKLDVGGAYDTGSLKAEPTSRWKKSRPLEGAGPEKAGKDVKKPQSLGQPGSFRRGRNPPIGVTSPITHTSQSVLKVAAVPKSDSKPVDKARMAVKGSGLQRSCSDAGRDRGEHRKPPSGLVKPSAGGSFGYKKPPPATGTATVLTAGGATISSGSATVGKIPKSSGIPIKPVGSGGVGGGSLGVGGLVAGTGGRKNSFDASSCLEQGFMTSHARNSFQYRSLPRPAKSSAMTLMSRPPSRPLSSTMDASLLALKPVPTSPVPGMGSVGRGGTKGRSGSSGGGGPVNQTDREKEKERAKAKADLLESAVLKAELQAESAGDALTKVQGMRRTSASKYPELSSPTTQRMLSCKSLGRPSNLAHLDKVNSNSLDSCVTIQDLPPKIPPYSKLQDLAGSPSPVSVTSPSPRLTPSPAPLLHIDSPGCFSGTSLSLSGSPLLYPRMSGLHRSMEALPLHMSLPPSSGEPSPRQHHDAKATGTWGAGSRTSITLSDSLQTDRNTLPKKGLSRYDTTPSSEGKERRHSHNVVTESDSPPQLPSPTHIIHTFSGKTPPTNVVAPIPSVGGAPRITRSNSIPTNEAAYDLYGTSPLGSSVSLADRPKSMMRSGSFREPGDDVHGSVLSLASNASSNYSSTEERMQGEQIRKLRRELENSQEKVATLTNQLSENLGQANLVAAFEQSLALMTSRLQSLSVTSDQKETELEDLKETIEVLVSKNTEAQTIIHGALNDPEAAPKELRINRQNSSESISSLNSITSHSSMGSLKEQDPKKKKKKSWVYELRSSFNKAFSKKGSKLSASYADIEEIATPESSAPSSPKLHHDPENPPASLKSSVSALTSASASASASALGMCEAEDEEEEGEGEGEEKVVTTLRSELWEKERKLTDIRLEALSSAHQLEQLREAMTNMEVTVESLKAENDQLKTGGPSSRPTSSSSQSSGLMSLGTSSPRQSMAASLPKTLSMSMGESGGPDVLQSDAGGVVAQKDESLVRVVVRVPDQHIFKEEMKQQDFYIGAVRISPRADWISLDTAVGQALREYLALLDPSSSLGLSMESILSYSLGHYRRVMGAEPPETPPSRCLAKSPSCLGVTLKGLREKCVDCVVFETLVPKAMMQHYISLLLKHRRIVLSGPSGTGKSYLASRLTEYLVERSGREPSDGISITFNMHRQSCKDLQLYLSNLANQIDRETSTAEIPLVVILDDVHDAASISELVNGALTCKYHKCPYIIGTTNQPVKMTPNHGLHLSFRMVTFSNNVEPANGFLVRYLHRKLVEAEEPRSLANEDLLRVLDWVPKLWYHLHAFLEKHSTSDFLIGPCFFLSCPVTVDEFRTWFIDLWNHSIIPYLQEGSKDGIKVHGQKAAWEDPVEWVRGTLPWPSAQQDQAKLVHLPAPTLGPGSPGQPIEERPHKETPPSGTESDPLMAMLLKLQEAANYIESPEKELDHKLPIL</sequence>
<feature type="region of interest" description="Disordered" evidence="18">
    <location>
        <begin position="353"/>
        <end position="398"/>
    </location>
</feature>
<evidence type="ECO:0000256" key="16">
    <source>
        <dbReference type="ARBA" id="ARBA00080430"/>
    </source>
</evidence>
<dbReference type="GO" id="GO:0005874">
    <property type="term" value="C:microtubule"/>
    <property type="evidence" value="ECO:0007669"/>
    <property type="project" value="UniProtKB-KW"/>
</dbReference>
<feature type="region of interest" description="Disordered" evidence="18">
    <location>
        <begin position="31"/>
        <end position="75"/>
    </location>
</feature>
<feature type="region of interest" description="Disordered" evidence="18">
    <location>
        <begin position="1481"/>
        <end position="1513"/>
    </location>
</feature>
<feature type="compositionally biased region" description="Polar residues" evidence="18">
    <location>
        <begin position="581"/>
        <end position="596"/>
    </location>
</feature>
<feature type="compositionally biased region" description="Low complexity" evidence="18">
    <location>
        <begin position="494"/>
        <end position="505"/>
    </location>
</feature>
<dbReference type="PANTHER" id="PTHR12784">
    <property type="entry name" value="STEERIN"/>
    <property type="match status" value="1"/>
</dbReference>
<keyword evidence="8" id="KW-0221">Differentiation</keyword>
<accession>A0A8M1KIQ5</accession>
<evidence type="ECO:0000256" key="13">
    <source>
        <dbReference type="ARBA" id="ARBA00059345"/>
    </source>
</evidence>
<evidence type="ECO:0000256" key="11">
    <source>
        <dbReference type="ARBA" id="ARBA00023054"/>
    </source>
</evidence>
<evidence type="ECO:0000256" key="1">
    <source>
        <dbReference type="ARBA" id="ARBA00004245"/>
    </source>
</evidence>
<evidence type="ECO:0000256" key="5">
    <source>
        <dbReference type="ARBA" id="ARBA00022490"/>
    </source>
</evidence>
<evidence type="ECO:0000256" key="17">
    <source>
        <dbReference type="SAM" id="Coils"/>
    </source>
</evidence>
<comment type="similarity">
    <text evidence="2">Belongs to the Nav/unc-53 family.</text>
</comment>
<evidence type="ECO:0000256" key="3">
    <source>
        <dbReference type="ARBA" id="ARBA00022473"/>
    </source>
</evidence>
<comment type="subunit">
    <text evidence="14">Interacts with tubulin.</text>
</comment>
<feature type="compositionally biased region" description="Polar residues" evidence="18">
    <location>
        <begin position="163"/>
        <end position="172"/>
    </location>
</feature>
<keyword evidence="5" id="KW-0963">Cytoplasm</keyword>
<comment type="subcellular location">
    <subcellularLocation>
        <location evidence="1">Cytoplasm</location>
        <location evidence="1">Cytoskeleton</location>
    </subcellularLocation>
</comment>
<gene>
    <name evidence="21" type="primary">nav1b</name>
</gene>
<dbReference type="InterPro" id="IPR057126">
    <property type="entry name" value="NAV1-like_ubiquitin-like"/>
</dbReference>
<evidence type="ECO:0000256" key="14">
    <source>
        <dbReference type="ARBA" id="ARBA00064590"/>
    </source>
</evidence>
<evidence type="ECO:0000256" key="6">
    <source>
        <dbReference type="ARBA" id="ARBA00022553"/>
    </source>
</evidence>
<dbReference type="SMART" id="SM00382">
    <property type="entry name" value="AAA"/>
    <property type="match status" value="1"/>
</dbReference>
<keyword evidence="12" id="KW-0206">Cytoskeleton</keyword>
<keyword evidence="20" id="KW-1185">Reference proteome</keyword>